<comment type="similarity">
    <text evidence="1">Belongs to the LysR transcriptional regulatory family.</text>
</comment>
<gene>
    <name evidence="7" type="ORF">SAMN02745172_00754</name>
</gene>
<dbReference type="FunFam" id="1.10.10.10:FF:000001">
    <property type="entry name" value="LysR family transcriptional regulator"/>
    <property type="match status" value="1"/>
</dbReference>
<evidence type="ECO:0000313" key="8">
    <source>
        <dbReference type="Proteomes" id="UP000186406"/>
    </source>
</evidence>
<protein>
    <submittedName>
        <fullName evidence="7">Transcriptional regulator, LysR family</fullName>
    </submittedName>
</protein>
<dbReference type="InterPro" id="IPR036390">
    <property type="entry name" value="WH_DNA-bd_sf"/>
</dbReference>
<evidence type="ECO:0000256" key="4">
    <source>
        <dbReference type="ARBA" id="ARBA00023159"/>
    </source>
</evidence>
<dbReference type="Gene3D" id="1.10.10.10">
    <property type="entry name" value="Winged helix-like DNA-binding domain superfamily/Winged helix DNA-binding domain"/>
    <property type="match status" value="1"/>
</dbReference>
<dbReference type="STRING" id="1123029.SAMN02745172_00754"/>
<keyword evidence="5" id="KW-0804">Transcription</keyword>
<dbReference type="GO" id="GO:0003677">
    <property type="term" value="F:DNA binding"/>
    <property type="evidence" value="ECO:0007669"/>
    <property type="project" value="UniProtKB-KW"/>
</dbReference>
<dbReference type="PANTHER" id="PTHR30346:SF26">
    <property type="entry name" value="HYDROGEN PEROXIDE-INDUCIBLE GENES ACTIVATOR"/>
    <property type="match status" value="1"/>
</dbReference>
<dbReference type="InterPro" id="IPR005119">
    <property type="entry name" value="LysR_subst-bd"/>
</dbReference>
<evidence type="ECO:0000256" key="2">
    <source>
        <dbReference type="ARBA" id="ARBA00023015"/>
    </source>
</evidence>
<dbReference type="Pfam" id="PF03466">
    <property type="entry name" value="LysR_substrate"/>
    <property type="match status" value="1"/>
</dbReference>
<dbReference type="Pfam" id="PF00126">
    <property type="entry name" value="HTH_1"/>
    <property type="match status" value="1"/>
</dbReference>
<dbReference type="GO" id="GO:0032993">
    <property type="term" value="C:protein-DNA complex"/>
    <property type="evidence" value="ECO:0007669"/>
    <property type="project" value="TreeGrafter"/>
</dbReference>
<dbReference type="InterPro" id="IPR000847">
    <property type="entry name" value="LysR_HTH_N"/>
</dbReference>
<keyword evidence="4" id="KW-0010">Activator</keyword>
<keyword evidence="3" id="KW-0238">DNA-binding</keyword>
<evidence type="ECO:0000256" key="1">
    <source>
        <dbReference type="ARBA" id="ARBA00009437"/>
    </source>
</evidence>
<dbReference type="AlphaFoldDB" id="A0A1M7Z9A0"/>
<evidence type="ECO:0000313" key="7">
    <source>
        <dbReference type="EMBL" id="SHO61399.1"/>
    </source>
</evidence>
<dbReference type="InterPro" id="IPR036388">
    <property type="entry name" value="WH-like_DNA-bd_sf"/>
</dbReference>
<dbReference type="PANTHER" id="PTHR30346">
    <property type="entry name" value="TRANSCRIPTIONAL DUAL REGULATOR HCAR-RELATED"/>
    <property type="match status" value="1"/>
</dbReference>
<sequence length="310" mass="33851">MVTLRQLRYFDALARHGHFGRAAAECAVTQPALSQQIRDLEAFLGTALVERHPGRIVITDAGLECARRARAVLEDVGDLVEVIRRQETGLGGRLRLGIIPSVAPYLLPAVLPEIHRRHPALDLEIREALTGLLTEDLVAGRLDAVVVALPAEGTGLIEAPLFEDRFLLATRRNAGRAEAELADVSTLAQERLLLLEEGHCLREQALTYCRAINPVVRNEFGATSLATIVQMVANGYGVTLLPEIAVRSGVAGDPRISVLPFRDPQPSRTVGLVWRRSSRRTKDFREFAALVRDALAPKGAKGARPLQRAV</sequence>
<dbReference type="PROSITE" id="PS50931">
    <property type="entry name" value="HTH_LYSR"/>
    <property type="match status" value="1"/>
</dbReference>
<evidence type="ECO:0000256" key="3">
    <source>
        <dbReference type="ARBA" id="ARBA00023125"/>
    </source>
</evidence>
<dbReference type="PRINTS" id="PR00039">
    <property type="entry name" value="HTHLYSR"/>
</dbReference>
<proteinExistence type="inferred from homology"/>
<dbReference type="GO" id="GO:0003700">
    <property type="term" value="F:DNA-binding transcription factor activity"/>
    <property type="evidence" value="ECO:0007669"/>
    <property type="project" value="InterPro"/>
</dbReference>
<reference evidence="7 8" key="1">
    <citation type="submission" date="2016-12" db="EMBL/GenBank/DDBJ databases">
        <authorList>
            <person name="Song W.-J."/>
            <person name="Kurnit D.M."/>
        </authorList>
    </citation>
    <scope>NUCLEOTIDE SEQUENCE [LARGE SCALE GENOMIC DNA]</scope>
    <source>
        <strain evidence="7 8">DSM 19599</strain>
    </source>
</reference>
<dbReference type="SUPFAM" id="SSF46785">
    <property type="entry name" value="Winged helix' DNA-binding domain"/>
    <property type="match status" value="1"/>
</dbReference>
<name>A0A1M7Z9A0_9HYPH</name>
<dbReference type="CDD" id="cd08411">
    <property type="entry name" value="PBP2_OxyR"/>
    <property type="match status" value="1"/>
</dbReference>
<evidence type="ECO:0000259" key="6">
    <source>
        <dbReference type="PROSITE" id="PS50931"/>
    </source>
</evidence>
<dbReference type="Proteomes" id="UP000186406">
    <property type="component" value="Unassembled WGS sequence"/>
</dbReference>
<dbReference type="RefSeq" id="WP_073625789.1">
    <property type="nucleotide sequence ID" value="NZ_FRXO01000001.1"/>
</dbReference>
<organism evidence="7 8">
    <name type="scientific">Pseudoxanthobacter soli DSM 19599</name>
    <dbReference type="NCBI Taxonomy" id="1123029"/>
    <lineage>
        <taxon>Bacteria</taxon>
        <taxon>Pseudomonadati</taxon>
        <taxon>Pseudomonadota</taxon>
        <taxon>Alphaproteobacteria</taxon>
        <taxon>Hyphomicrobiales</taxon>
        <taxon>Segnochrobactraceae</taxon>
        <taxon>Pseudoxanthobacter</taxon>
    </lineage>
</organism>
<keyword evidence="8" id="KW-1185">Reference proteome</keyword>
<dbReference type="OrthoDB" id="9775392at2"/>
<accession>A0A1M7Z9A0</accession>
<dbReference type="Gene3D" id="3.40.190.10">
    <property type="entry name" value="Periplasmic binding protein-like II"/>
    <property type="match status" value="2"/>
</dbReference>
<feature type="domain" description="HTH lysR-type" evidence="6">
    <location>
        <begin position="2"/>
        <end position="59"/>
    </location>
</feature>
<dbReference type="SUPFAM" id="SSF53850">
    <property type="entry name" value="Periplasmic binding protein-like II"/>
    <property type="match status" value="1"/>
</dbReference>
<keyword evidence="2" id="KW-0805">Transcription regulation</keyword>
<evidence type="ECO:0000256" key="5">
    <source>
        <dbReference type="ARBA" id="ARBA00023163"/>
    </source>
</evidence>
<dbReference type="EMBL" id="FRXO01000001">
    <property type="protein sequence ID" value="SHO61399.1"/>
    <property type="molecule type" value="Genomic_DNA"/>
</dbReference>